<dbReference type="AlphaFoldDB" id="A0A816GR76"/>
<evidence type="ECO:0000313" key="4">
    <source>
        <dbReference type="Proteomes" id="UP000663870"/>
    </source>
</evidence>
<feature type="compositionally biased region" description="Low complexity" evidence="1">
    <location>
        <begin position="59"/>
        <end position="78"/>
    </location>
</feature>
<feature type="non-terminal residue" evidence="3">
    <location>
        <position position="1"/>
    </location>
</feature>
<gene>
    <name evidence="3" type="ORF">JXQ802_LOCUS58586</name>
    <name evidence="2" type="ORF">PYM288_LOCUS41952</name>
</gene>
<dbReference type="Proteomes" id="UP000663870">
    <property type="component" value="Unassembled WGS sequence"/>
</dbReference>
<sequence>ATQFVQNPQVQGLMTNLVTNLTGQEGGQVGLDTLLQAGQRMANELSTNNPNLVESLRRNMSNQSQPNTNNNSTSNSNNEPDQNRPSSS</sequence>
<name>A0A816GR76_9BILA</name>
<keyword evidence="4" id="KW-1185">Reference proteome</keyword>
<dbReference type="EMBL" id="CAJNOL010017095">
    <property type="protein sequence ID" value="CAF1677319.1"/>
    <property type="molecule type" value="Genomic_DNA"/>
</dbReference>
<feature type="compositionally biased region" description="Polar residues" evidence="1">
    <location>
        <begin position="79"/>
        <end position="88"/>
    </location>
</feature>
<dbReference type="EMBL" id="CAJNOH010015181">
    <property type="protein sequence ID" value="CAF1561652.1"/>
    <property type="molecule type" value="Genomic_DNA"/>
</dbReference>
<dbReference type="Proteomes" id="UP000663854">
    <property type="component" value="Unassembled WGS sequence"/>
</dbReference>
<evidence type="ECO:0000256" key="1">
    <source>
        <dbReference type="SAM" id="MobiDB-lite"/>
    </source>
</evidence>
<evidence type="ECO:0000313" key="2">
    <source>
        <dbReference type="EMBL" id="CAF1561652.1"/>
    </source>
</evidence>
<feature type="region of interest" description="Disordered" evidence="1">
    <location>
        <begin position="48"/>
        <end position="88"/>
    </location>
</feature>
<proteinExistence type="predicted"/>
<evidence type="ECO:0000313" key="3">
    <source>
        <dbReference type="EMBL" id="CAF1677319.1"/>
    </source>
</evidence>
<accession>A0A816GR76</accession>
<comment type="caution">
    <text evidence="3">The sequence shown here is derived from an EMBL/GenBank/DDBJ whole genome shotgun (WGS) entry which is preliminary data.</text>
</comment>
<protein>
    <submittedName>
        <fullName evidence="3">Uncharacterized protein</fullName>
    </submittedName>
</protein>
<organism evidence="3 4">
    <name type="scientific">Rotaria sordida</name>
    <dbReference type="NCBI Taxonomy" id="392033"/>
    <lineage>
        <taxon>Eukaryota</taxon>
        <taxon>Metazoa</taxon>
        <taxon>Spiralia</taxon>
        <taxon>Gnathifera</taxon>
        <taxon>Rotifera</taxon>
        <taxon>Eurotatoria</taxon>
        <taxon>Bdelloidea</taxon>
        <taxon>Philodinida</taxon>
        <taxon>Philodinidae</taxon>
        <taxon>Rotaria</taxon>
    </lineage>
</organism>
<reference evidence="3" key="1">
    <citation type="submission" date="2021-02" db="EMBL/GenBank/DDBJ databases">
        <authorList>
            <person name="Nowell W R."/>
        </authorList>
    </citation>
    <scope>NUCLEOTIDE SEQUENCE</scope>
</reference>